<dbReference type="Proteomes" id="UP000824469">
    <property type="component" value="Unassembled WGS sequence"/>
</dbReference>
<feature type="region of interest" description="Disordered" evidence="1">
    <location>
        <begin position="1"/>
        <end position="22"/>
    </location>
</feature>
<organism evidence="2 3">
    <name type="scientific">Taxus chinensis</name>
    <name type="common">Chinese yew</name>
    <name type="synonym">Taxus wallichiana var. chinensis</name>
    <dbReference type="NCBI Taxonomy" id="29808"/>
    <lineage>
        <taxon>Eukaryota</taxon>
        <taxon>Viridiplantae</taxon>
        <taxon>Streptophyta</taxon>
        <taxon>Embryophyta</taxon>
        <taxon>Tracheophyta</taxon>
        <taxon>Spermatophyta</taxon>
        <taxon>Pinopsida</taxon>
        <taxon>Pinidae</taxon>
        <taxon>Conifers II</taxon>
        <taxon>Cupressales</taxon>
        <taxon>Taxaceae</taxon>
        <taxon>Taxus</taxon>
    </lineage>
</organism>
<proteinExistence type="predicted"/>
<evidence type="ECO:0000313" key="3">
    <source>
        <dbReference type="Proteomes" id="UP000824469"/>
    </source>
</evidence>
<gene>
    <name evidence="2" type="ORF">KI387_007258</name>
</gene>
<evidence type="ECO:0000256" key="1">
    <source>
        <dbReference type="SAM" id="MobiDB-lite"/>
    </source>
</evidence>
<protein>
    <submittedName>
        <fullName evidence="2">Uncharacterized protein</fullName>
    </submittedName>
</protein>
<dbReference type="EMBL" id="JAHRHJ020000002">
    <property type="protein sequence ID" value="KAH9327080.1"/>
    <property type="molecule type" value="Genomic_DNA"/>
</dbReference>
<dbReference type="PANTHER" id="PTHR36759">
    <property type="entry name" value="DYNEIN BETA CHAIN, CILIARY PROTEIN"/>
    <property type="match status" value="1"/>
</dbReference>
<feature type="non-terminal residue" evidence="2">
    <location>
        <position position="1"/>
    </location>
</feature>
<name>A0AA38LLP8_TAXCH</name>
<accession>A0AA38LLP8</accession>
<evidence type="ECO:0000313" key="2">
    <source>
        <dbReference type="EMBL" id="KAH9327080.1"/>
    </source>
</evidence>
<keyword evidence="3" id="KW-1185">Reference proteome</keyword>
<dbReference type="PANTHER" id="PTHR36759:SF1">
    <property type="entry name" value="DYNEIN BETA CHAIN, CILIARY PROTEIN"/>
    <property type="match status" value="1"/>
</dbReference>
<dbReference type="AlphaFoldDB" id="A0AA38LLP8"/>
<reference evidence="2 3" key="1">
    <citation type="journal article" date="2021" name="Nat. Plants">
        <title>The Taxus genome provides insights into paclitaxel biosynthesis.</title>
        <authorList>
            <person name="Xiong X."/>
            <person name="Gou J."/>
            <person name="Liao Q."/>
            <person name="Li Y."/>
            <person name="Zhou Q."/>
            <person name="Bi G."/>
            <person name="Li C."/>
            <person name="Du R."/>
            <person name="Wang X."/>
            <person name="Sun T."/>
            <person name="Guo L."/>
            <person name="Liang H."/>
            <person name="Lu P."/>
            <person name="Wu Y."/>
            <person name="Zhang Z."/>
            <person name="Ro D.K."/>
            <person name="Shang Y."/>
            <person name="Huang S."/>
            <person name="Yan J."/>
        </authorList>
    </citation>
    <scope>NUCLEOTIDE SEQUENCE [LARGE SCALE GENOMIC DNA]</scope>
    <source>
        <strain evidence="2">Ta-2019</strain>
    </source>
</reference>
<comment type="caution">
    <text evidence="2">The sequence shown here is derived from an EMBL/GenBank/DDBJ whole genome shotgun (WGS) entry which is preliminary data.</text>
</comment>
<sequence length="94" mass="10281">ASIVPKYNRPLPKLRKTSDITGTGGEKILAPGTLNVSQLRQILLLHKGEAENQEKPMEAKDIAVKFQLDVLAVQKILQYVSLPNKSSGAEDKSN</sequence>